<feature type="domain" description="EamA" evidence="7">
    <location>
        <begin position="8"/>
        <end position="139"/>
    </location>
</feature>
<gene>
    <name evidence="8" type="ORF">RS694_02655</name>
</gene>
<feature type="transmembrane region" description="Helical" evidence="6">
    <location>
        <begin position="100"/>
        <end position="121"/>
    </location>
</feature>
<evidence type="ECO:0000256" key="2">
    <source>
        <dbReference type="ARBA" id="ARBA00007362"/>
    </source>
</evidence>
<evidence type="ECO:0000256" key="6">
    <source>
        <dbReference type="SAM" id="Phobius"/>
    </source>
</evidence>
<keyword evidence="3 6" id="KW-0812">Transmembrane</keyword>
<feature type="transmembrane region" description="Helical" evidence="6">
    <location>
        <begin position="128"/>
        <end position="147"/>
    </location>
</feature>
<dbReference type="Proteomes" id="UP000186110">
    <property type="component" value="Chromosome"/>
</dbReference>
<reference evidence="8 9" key="1">
    <citation type="submission" date="2017-01" db="EMBL/GenBank/DDBJ databases">
        <authorList>
            <person name="Mah S.A."/>
            <person name="Swanson W.J."/>
            <person name="Moy G.W."/>
            <person name="Vacquier V.D."/>
        </authorList>
    </citation>
    <scope>NUCLEOTIDE SEQUENCE [LARGE SCALE GENOMIC DNA]</scope>
    <source>
        <strain evidence="8 9">DSM 22694</strain>
    </source>
</reference>
<feature type="transmembrane region" description="Helical" evidence="6">
    <location>
        <begin position="38"/>
        <end position="61"/>
    </location>
</feature>
<dbReference type="AlphaFoldDB" id="A0A1P8K6A6"/>
<feature type="domain" description="EamA" evidence="7">
    <location>
        <begin position="159"/>
        <end position="289"/>
    </location>
</feature>
<dbReference type="PANTHER" id="PTHR32322">
    <property type="entry name" value="INNER MEMBRANE TRANSPORTER"/>
    <property type="match status" value="1"/>
</dbReference>
<dbReference type="InterPro" id="IPR037185">
    <property type="entry name" value="EmrE-like"/>
</dbReference>
<evidence type="ECO:0000256" key="5">
    <source>
        <dbReference type="ARBA" id="ARBA00023136"/>
    </source>
</evidence>
<evidence type="ECO:0000259" key="7">
    <source>
        <dbReference type="Pfam" id="PF00892"/>
    </source>
</evidence>
<dbReference type="GO" id="GO:0016020">
    <property type="term" value="C:membrane"/>
    <property type="evidence" value="ECO:0007669"/>
    <property type="project" value="UniProtKB-SubCell"/>
</dbReference>
<feature type="transmembrane region" description="Helical" evidence="6">
    <location>
        <begin position="219"/>
        <end position="238"/>
    </location>
</feature>
<dbReference type="PANTHER" id="PTHR32322:SF2">
    <property type="entry name" value="EAMA DOMAIN-CONTAINING PROTEIN"/>
    <property type="match status" value="1"/>
</dbReference>
<dbReference type="InterPro" id="IPR000620">
    <property type="entry name" value="EamA_dom"/>
</dbReference>
<feature type="transmembrane region" description="Helical" evidence="6">
    <location>
        <begin position="73"/>
        <end position="94"/>
    </location>
</feature>
<proteinExistence type="inferred from homology"/>
<keyword evidence="5 6" id="KW-0472">Membrane</keyword>
<dbReference type="eggNOG" id="COG0697">
    <property type="taxonomic scope" value="Bacteria"/>
</dbReference>
<evidence type="ECO:0000256" key="3">
    <source>
        <dbReference type="ARBA" id="ARBA00022692"/>
    </source>
</evidence>
<evidence type="ECO:0000256" key="4">
    <source>
        <dbReference type="ARBA" id="ARBA00022989"/>
    </source>
</evidence>
<comment type="similarity">
    <text evidence="2">Belongs to the EamA transporter family.</text>
</comment>
<feature type="transmembrane region" description="Helical" evidence="6">
    <location>
        <begin position="189"/>
        <end position="207"/>
    </location>
</feature>
<keyword evidence="9" id="KW-1185">Reference proteome</keyword>
<keyword evidence="4 6" id="KW-1133">Transmembrane helix</keyword>
<dbReference type="SUPFAM" id="SSF103481">
    <property type="entry name" value="Multidrug resistance efflux transporter EmrE"/>
    <property type="match status" value="2"/>
</dbReference>
<sequence>MNTHDLKKGLWLGVLGVTIFALTLPMTRLAVGTSDAPLMSGMFIAFGRAVVAGVLSGLLLWWSKAPLPPRDAWGPLVLVALGVVFGFPLFTSVAMRHVEAVHASVMVGVLPLATAVVGAFLNRQRPSTGFWICALAGTALVVAFALLRSGHSGLALQTADVLLLIAMACAAVGYGHGARLSQRMRAEHVICWALLISLPINLPLAAWQFPTETLPTSAWVAFAYVSVFSMWLGFFAWYKGLALGGTVRVSQVQLLQPFLSMLFAVPLLGEHLDAVTVGFGVAVIATVFIGRRMPVHTALKGPAA</sequence>
<protein>
    <submittedName>
        <fullName evidence="8">EamA family transporter</fullName>
    </submittedName>
</protein>
<evidence type="ECO:0000256" key="1">
    <source>
        <dbReference type="ARBA" id="ARBA00004141"/>
    </source>
</evidence>
<dbReference type="KEGG" id="rsb:RS694_02655"/>
<name>A0A1P8K6A6_9BURK</name>
<organism evidence="8 9">
    <name type="scientific">Rhodoferax saidenbachensis</name>
    <dbReference type="NCBI Taxonomy" id="1484693"/>
    <lineage>
        <taxon>Bacteria</taxon>
        <taxon>Pseudomonadati</taxon>
        <taxon>Pseudomonadota</taxon>
        <taxon>Betaproteobacteria</taxon>
        <taxon>Burkholderiales</taxon>
        <taxon>Comamonadaceae</taxon>
        <taxon>Rhodoferax</taxon>
    </lineage>
</organism>
<evidence type="ECO:0000313" key="9">
    <source>
        <dbReference type="Proteomes" id="UP000186110"/>
    </source>
</evidence>
<feature type="transmembrane region" description="Helical" evidence="6">
    <location>
        <begin position="159"/>
        <end position="177"/>
    </location>
</feature>
<dbReference type="Pfam" id="PF00892">
    <property type="entry name" value="EamA"/>
    <property type="match status" value="2"/>
</dbReference>
<accession>A0A1P8K6A6</accession>
<dbReference type="EMBL" id="CP019239">
    <property type="protein sequence ID" value="APW41558.1"/>
    <property type="molecule type" value="Genomic_DNA"/>
</dbReference>
<dbReference type="STRING" id="1484693.RS694_02655"/>
<feature type="transmembrane region" description="Helical" evidence="6">
    <location>
        <begin position="9"/>
        <end position="26"/>
    </location>
</feature>
<dbReference type="InterPro" id="IPR050638">
    <property type="entry name" value="AA-Vitamin_Transporters"/>
</dbReference>
<evidence type="ECO:0000313" key="8">
    <source>
        <dbReference type="EMBL" id="APW41558.1"/>
    </source>
</evidence>
<comment type="subcellular location">
    <subcellularLocation>
        <location evidence="1">Membrane</location>
        <topology evidence="1">Multi-pass membrane protein</topology>
    </subcellularLocation>
</comment>
<dbReference type="RefSeq" id="WP_029709304.1">
    <property type="nucleotide sequence ID" value="NZ_CP019239.1"/>
</dbReference>